<evidence type="ECO:0000256" key="2">
    <source>
        <dbReference type="ARBA" id="ARBA00022679"/>
    </source>
</evidence>
<evidence type="ECO:0000256" key="7">
    <source>
        <dbReference type="SAM" id="MobiDB-lite"/>
    </source>
</evidence>
<dbReference type="SUPFAM" id="SSF48179">
    <property type="entry name" value="6-phosphogluconate dehydrogenase C-terminal domain-like"/>
    <property type="match status" value="2"/>
</dbReference>
<dbReference type="SUPFAM" id="SSF142764">
    <property type="entry name" value="YgbK-like"/>
    <property type="match status" value="1"/>
</dbReference>
<evidence type="ECO:0000256" key="1">
    <source>
        <dbReference type="ARBA" id="ARBA00005715"/>
    </source>
</evidence>
<keyword evidence="5" id="KW-0067">ATP-binding</keyword>
<evidence type="ECO:0000256" key="5">
    <source>
        <dbReference type="ARBA" id="ARBA00022840"/>
    </source>
</evidence>
<evidence type="ECO:0000313" key="12">
    <source>
        <dbReference type="EMBL" id="KNB17331.1"/>
    </source>
</evidence>
<dbReference type="RefSeq" id="XP_018255376.1">
    <property type="nucleotide sequence ID" value="XM_018395494.1"/>
</dbReference>
<evidence type="ECO:0000259" key="10">
    <source>
        <dbReference type="Pfam" id="PF14833"/>
    </source>
</evidence>
<feature type="compositionally biased region" description="Polar residues" evidence="7">
    <location>
        <begin position="343"/>
        <end position="358"/>
    </location>
</feature>
<keyword evidence="4" id="KW-0418">Kinase</keyword>
<dbReference type="Gene3D" id="3.40.50.720">
    <property type="entry name" value="NAD(P)-binding Rossmann-like Domain"/>
    <property type="match status" value="1"/>
</dbReference>
<feature type="domain" description="Four-carbon acid sugar kinase nucleotide binding" evidence="11">
    <location>
        <begin position="990"/>
        <end position="1156"/>
    </location>
</feature>
<dbReference type="InterPro" id="IPR006115">
    <property type="entry name" value="6PGDH_NADP-bd"/>
</dbReference>
<evidence type="ECO:0008006" key="14">
    <source>
        <dbReference type="Google" id="ProtNLM"/>
    </source>
</evidence>
<comment type="similarity">
    <text evidence="1">Belongs to the four-carbon acid sugar kinase family.</text>
</comment>
<protein>
    <recommendedName>
        <fullName evidence="14">L-threonate dehydrogenase</fullName>
    </recommendedName>
</protein>
<dbReference type="Pfam" id="PF17042">
    <property type="entry name" value="NBD_C"/>
    <property type="match status" value="1"/>
</dbReference>
<reference evidence="12" key="2">
    <citation type="journal article" date="2010" name="Nature">
        <title>Comparative genomics reveals mobile pathogenicity chromosomes in Fusarium.</title>
        <authorList>
            <person name="Ma L.J."/>
            <person name="van der Does H.C."/>
            <person name="Borkovich K.A."/>
            <person name="Coleman J.J."/>
            <person name="Daboussi M.J."/>
            <person name="Di Pietro A."/>
            <person name="Dufresne M."/>
            <person name="Freitag M."/>
            <person name="Grabherr M."/>
            <person name="Henrissat B."/>
            <person name="Houterman P.M."/>
            <person name="Kang S."/>
            <person name="Shim W.B."/>
            <person name="Woloshuk C."/>
            <person name="Xie X."/>
            <person name="Xu J.R."/>
            <person name="Antoniw J."/>
            <person name="Baker S.E."/>
            <person name="Bluhm B.H."/>
            <person name="Breakspear A."/>
            <person name="Brown D.W."/>
            <person name="Butchko R.A."/>
            <person name="Chapman S."/>
            <person name="Coulson R."/>
            <person name="Coutinho P.M."/>
            <person name="Danchin E.G."/>
            <person name="Diener A."/>
            <person name="Gale L.R."/>
            <person name="Gardiner D.M."/>
            <person name="Goff S."/>
            <person name="Hammond-Kosack K.E."/>
            <person name="Hilburn K."/>
            <person name="Hua-Van A."/>
            <person name="Jonkers W."/>
            <person name="Kazan K."/>
            <person name="Kodira C.D."/>
            <person name="Koehrsen M."/>
            <person name="Kumar L."/>
            <person name="Lee Y.H."/>
            <person name="Li L."/>
            <person name="Manners J.M."/>
            <person name="Miranda-Saavedra D."/>
            <person name="Mukherjee M."/>
            <person name="Park G."/>
            <person name="Park J."/>
            <person name="Park S.Y."/>
            <person name="Proctor R.H."/>
            <person name="Regev A."/>
            <person name="Ruiz-Roldan M.C."/>
            <person name="Sain D."/>
            <person name="Sakthikumar S."/>
            <person name="Sykes S."/>
            <person name="Schwartz D.C."/>
            <person name="Turgeon B.G."/>
            <person name="Wapinski I."/>
            <person name="Yoder O."/>
            <person name="Young S."/>
            <person name="Zeng Q."/>
            <person name="Zhou S."/>
            <person name="Galagan J."/>
            <person name="Cuomo C.A."/>
            <person name="Kistler H.C."/>
            <person name="Rep M."/>
        </authorList>
    </citation>
    <scope>NUCLEOTIDE SEQUENCE [LARGE SCALE GENOMIC DNA]</scope>
    <source>
        <strain evidence="12">4287</strain>
    </source>
</reference>
<dbReference type="InterPro" id="IPR029154">
    <property type="entry name" value="HIBADH-like_NADP-bd"/>
</dbReference>
<proteinExistence type="inferred from homology"/>
<dbReference type="Gene3D" id="1.10.1040.10">
    <property type="entry name" value="N-(1-d-carboxylethyl)-l-norvaline Dehydrogenase, domain 2"/>
    <property type="match status" value="2"/>
</dbReference>
<dbReference type="InterPro" id="IPR002204">
    <property type="entry name" value="3-OH-isobutyrate_DH-rel_CS"/>
</dbReference>
<keyword evidence="6" id="KW-0119">Carbohydrate metabolism</keyword>
<evidence type="ECO:0000256" key="3">
    <source>
        <dbReference type="ARBA" id="ARBA00022741"/>
    </source>
</evidence>
<feature type="domain" description="3-hydroxyisobutyrate dehydrogenase-like NAD-binding" evidence="10">
    <location>
        <begin position="542"/>
        <end position="661"/>
    </location>
</feature>
<evidence type="ECO:0000256" key="6">
    <source>
        <dbReference type="ARBA" id="ARBA00023277"/>
    </source>
</evidence>
<dbReference type="GO" id="GO:0016301">
    <property type="term" value="F:kinase activity"/>
    <property type="evidence" value="ECO:0007669"/>
    <property type="project" value="UniProtKB-KW"/>
</dbReference>
<evidence type="ECO:0000256" key="4">
    <source>
        <dbReference type="ARBA" id="ARBA00022777"/>
    </source>
</evidence>
<dbReference type="VEuPathDB" id="FungiDB:FOXG_15409"/>
<dbReference type="PANTHER" id="PTHR43060">
    <property type="entry name" value="3-HYDROXYISOBUTYRATE DEHYDROGENASE-LIKE 1, MITOCHONDRIAL-RELATED"/>
    <property type="match status" value="1"/>
</dbReference>
<feature type="domain" description="Four-carbon acid sugar kinase N-terminal" evidence="9">
    <location>
        <begin position="723"/>
        <end position="961"/>
    </location>
</feature>
<dbReference type="SUPFAM" id="SSF51735">
    <property type="entry name" value="NAD(P)-binding Rossmann-fold domains"/>
    <property type="match status" value="1"/>
</dbReference>
<dbReference type="Pfam" id="PF07005">
    <property type="entry name" value="SBD_N"/>
    <property type="match status" value="1"/>
</dbReference>
<dbReference type="AlphaFoldDB" id="A0A0J9W389"/>
<sequence length="1165" mass="123982">MPRRCRCSCCCDTRYRLSTAQPATMPSHSSIGFVGFNPEKAKIAEALQLHLYDTLRVCDTFSESVELIGAGQVQRSDSVHHVVQHSQIVWIEEQDAETLSETLLGSSSGLIHCMQRQDNPKITHEARLADQLQALPKDASLMLECLALPDYYQGLASRFTEAGRTDIKILDCSVVAPSSRTKSSIWISGSGAAVESVAFLSKAHDNVHVISGGLGAANKLRLTSYLMEATHAVTAAEATGLASKAGIDANEIYSIIINAAGNSSAYEELVPHMVQGNSQVKPSIESLLHNINIVTSSSKSLNFPLPLCSASEQVCLLASTQGYGLEHVSSLVKLFESQHQKATPTEASGNYASKTSIDVTPPKTPPSVATIGMVGLGAMGQGMAQSLVRAGFSVQGYDVWAPSVERFAASGPSGMSIAASSPAEAAKGTAALILMVQNAVQAWDVLFGAGKAAEELSDGATVILSSTVPPSEARRIGDKLESLGRGLSLVDAPVSGGVARAAKGDLTMICSGTGSALRSVRGIILAMAGKESNIYNVKGGVGAASSAKLINQLLAGVHIATAAESLAFASRLGLDTRQVYDIFNESTAWSWMFQNRATQMLDADWTPHSALAIFVKDLGIVLNEAKRLASYTPMSAVAHTLYIDGAARGWARESDAGVVRLWEAAGSDVSGSASVKVSSPAAYQESVKSLPAKATLAALPAEYTTDLIESTKARVDSGAMPVLVALDDDPTGTQTCNNIDVLAVWDVGTLKEQFATDCRGFFILTNSRALPPAEARELIVEITTNVNKAAEESGKAFEIVLRGDSTLRGHLPEEPEAVEEVLGKSDGWVFAPFFRQGGRFTIDDVHYVQEDDQLLPAAQTPFAQDATFGYKNSNLRKYILEKCGSRFTASSFTSITLEDLRCGGPAKVEEKLLSGERGADRVIIVNAVADSDMNVFVAGLLAAEEKGYRFIYRTAAAFVSSRLGIKEIPPKSWAEVSLKADVDAPRTGGLILAGSYVPKTTAQLKALRERRGADLEVIELDVAQLIESAEQEQKIVDCAISETTRLISAGRDVLVMTSRTLIKTDEAISSLEIGSKVAAALVRLLVNIQVRPRYIIAKGGITSSDAATKGLKMRRALIVGQAAPGVPLWRCDEETSRHRSVPFVVFPGNVGSETTLAEIVEQWAL</sequence>
<dbReference type="Pfam" id="PF03446">
    <property type="entry name" value="NAD_binding_2"/>
    <property type="match status" value="1"/>
</dbReference>
<evidence type="ECO:0000259" key="8">
    <source>
        <dbReference type="Pfam" id="PF03446"/>
    </source>
</evidence>
<accession>A0A0J9W389</accession>
<dbReference type="GO" id="GO:0050661">
    <property type="term" value="F:NADP binding"/>
    <property type="evidence" value="ECO:0007669"/>
    <property type="project" value="InterPro"/>
</dbReference>
<dbReference type="Gene3D" id="3.40.980.20">
    <property type="entry name" value="Four-carbon acid sugar kinase, nucleotide binding domain"/>
    <property type="match status" value="1"/>
</dbReference>
<dbReference type="InterPro" id="IPR010737">
    <property type="entry name" value="4-carb_acid_sugar_kinase_N"/>
</dbReference>
<feature type="domain" description="3-hydroxyisobutyrate dehydrogenase-like NAD-binding" evidence="10">
    <location>
        <begin position="215"/>
        <end position="334"/>
    </location>
</feature>
<keyword evidence="3" id="KW-0547">Nucleotide-binding</keyword>
<dbReference type="Proteomes" id="UP000009097">
    <property type="component" value="Unassembled WGS sequence"/>
</dbReference>
<dbReference type="InterPro" id="IPR013328">
    <property type="entry name" value="6PGD_dom2"/>
</dbReference>
<evidence type="ECO:0000313" key="13">
    <source>
        <dbReference type="Proteomes" id="UP000009097"/>
    </source>
</evidence>
<name>A0A0J9W389_FUSO4</name>
<dbReference type="InterPro" id="IPR036291">
    <property type="entry name" value="NAD(P)-bd_dom_sf"/>
</dbReference>
<dbReference type="InterPro" id="IPR031475">
    <property type="entry name" value="NBD_C"/>
</dbReference>
<dbReference type="GeneID" id="28956467"/>
<dbReference type="GO" id="GO:0051287">
    <property type="term" value="F:NAD binding"/>
    <property type="evidence" value="ECO:0007669"/>
    <property type="project" value="InterPro"/>
</dbReference>
<dbReference type="KEGG" id="fox:FOXG_15409"/>
<dbReference type="PROSITE" id="PS00895">
    <property type="entry name" value="3_HYDROXYISOBUT_DH"/>
    <property type="match status" value="1"/>
</dbReference>
<dbReference type="InterPro" id="IPR008927">
    <property type="entry name" value="6-PGluconate_DH-like_C_sf"/>
</dbReference>
<organism evidence="12 13">
    <name type="scientific">Fusarium oxysporum f. sp. lycopersici (strain 4287 / CBS 123668 / FGSC 9935 / NRRL 34936)</name>
    <name type="common">Fusarium vascular wilt of tomato</name>
    <dbReference type="NCBI Taxonomy" id="426428"/>
    <lineage>
        <taxon>Eukaryota</taxon>
        <taxon>Fungi</taxon>
        <taxon>Dikarya</taxon>
        <taxon>Ascomycota</taxon>
        <taxon>Pezizomycotina</taxon>
        <taxon>Sordariomycetes</taxon>
        <taxon>Hypocreomycetidae</taxon>
        <taxon>Hypocreales</taxon>
        <taxon>Nectriaceae</taxon>
        <taxon>Fusarium</taxon>
        <taxon>Fusarium oxysporum species complex</taxon>
    </lineage>
</organism>
<feature type="region of interest" description="Disordered" evidence="7">
    <location>
        <begin position="343"/>
        <end position="364"/>
    </location>
</feature>
<dbReference type="Pfam" id="PF14833">
    <property type="entry name" value="NAD_binding_11"/>
    <property type="match status" value="2"/>
</dbReference>
<dbReference type="OrthoDB" id="48988at2759"/>
<dbReference type="InterPro" id="IPR037051">
    <property type="entry name" value="4-carb_acid_sugar_kinase_N_sf"/>
</dbReference>
<evidence type="ECO:0000259" key="11">
    <source>
        <dbReference type="Pfam" id="PF17042"/>
    </source>
</evidence>
<feature type="domain" description="6-phosphogluconate dehydrogenase NADP-binding" evidence="8">
    <location>
        <begin position="370"/>
        <end position="529"/>
    </location>
</feature>
<keyword evidence="2" id="KW-0808">Transferase</keyword>
<dbReference type="GO" id="GO:0005524">
    <property type="term" value="F:ATP binding"/>
    <property type="evidence" value="ECO:0007669"/>
    <property type="project" value="UniProtKB-KW"/>
</dbReference>
<gene>
    <name evidence="12" type="ORF">FOXG_15409</name>
</gene>
<dbReference type="PANTHER" id="PTHR43060:SF17">
    <property type="entry name" value="L-THREONATE DEHYDROGENASE"/>
    <property type="match status" value="1"/>
</dbReference>
<evidence type="ECO:0000259" key="9">
    <source>
        <dbReference type="Pfam" id="PF07005"/>
    </source>
</evidence>
<dbReference type="EMBL" id="DS231721">
    <property type="protein sequence ID" value="KNB17331.1"/>
    <property type="molecule type" value="Genomic_DNA"/>
</dbReference>
<dbReference type="GO" id="GO:0016491">
    <property type="term" value="F:oxidoreductase activity"/>
    <property type="evidence" value="ECO:0007669"/>
    <property type="project" value="InterPro"/>
</dbReference>
<dbReference type="InterPro" id="IPR042213">
    <property type="entry name" value="NBD_C_sf"/>
</dbReference>
<dbReference type="Gene3D" id="3.40.50.10840">
    <property type="entry name" value="Putative sugar-binding, N-terminal domain"/>
    <property type="match status" value="1"/>
</dbReference>
<reference evidence="12" key="1">
    <citation type="submission" date="2007-04" db="EMBL/GenBank/DDBJ databases">
        <authorList>
            <consortium name="The Broad Institute Genome Sequencing Platform"/>
            <person name="Birren B."/>
            <person name="Lander E."/>
            <person name="Galagan J."/>
            <person name="Nusbaum C."/>
            <person name="Devon K."/>
            <person name="Ma L.-J."/>
            <person name="Jaffe D."/>
            <person name="Butler J."/>
            <person name="Alvarez P."/>
            <person name="Gnerre S."/>
            <person name="Grabherr M."/>
            <person name="Kleber M."/>
            <person name="Mauceli E."/>
            <person name="Brockman W."/>
            <person name="MacCallum I.A."/>
            <person name="Young S."/>
            <person name="LaButti K."/>
            <person name="DeCaprio D."/>
            <person name="Crawford M."/>
            <person name="Koehrsen M."/>
            <person name="Engels R."/>
            <person name="Montgomery P."/>
            <person name="Pearson M."/>
            <person name="Howarth C."/>
            <person name="Larson L."/>
            <person name="White J."/>
            <person name="O'Leary S."/>
            <person name="Kodira C."/>
            <person name="Zeng Q."/>
            <person name="Yandava C."/>
            <person name="Alvarado L."/>
            <person name="Kistler C."/>
            <person name="Shim W.-B."/>
            <person name="Kang S."/>
            <person name="Woloshuk C."/>
        </authorList>
    </citation>
    <scope>NUCLEOTIDE SEQUENCE</scope>
    <source>
        <strain evidence="12">4287</strain>
    </source>
</reference>